<dbReference type="Gene3D" id="3.30.420.10">
    <property type="entry name" value="Ribonuclease H-like superfamily/Ribonuclease H"/>
    <property type="match status" value="1"/>
</dbReference>
<reference evidence="3" key="1">
    <citation type="submission" date="2020-01" db="EMBL/GenBank/DDBJ databases">
        <title>Draft genome sequence of the Termite Coptotermes fromosanus.</title>
        <authorList>
            <person name="Itakura S."/>
            <person name="Yosikawa Y."/>
            <person name="Umezawa K."/>
        </authorList>
    </citation>
    <scope>NUCLEOTIDE SEQUENCE [LARGE SCALE GENOMIC DNA]</scope>
</reference>
<dbReference type="Pfam" id="PF16087">
    <property type="entry name" value="DUF4817"/>
    <property type="match status" value="1"/>
</dbReference>
<dbReference type="InterPro" id="IPR036397">
    <property type="entry name" value="RNaseH_sf"/>
</dbReference>
<gene>
    <name evidence="2" type="ORF">Cfor_03722</name>
</gene>
<organism evidence="2 3">
    <name type="scientific">Coptotermes formosanus</name>
    <name type="common">Formosan subterranean termite</name>
    <dbReference type="NCBI Taxonomy" id="36987"/>
    <lineage>
        <taxon>Eukaryota</taxon>
        <taxon>Metazoa</taxon>
        <taxon>Ecdysozoa</taxon>
        <taxon>Arthropoda</taxon>
        <taxon>Hexapoda</taxon>
        <taxon>Insecta</taxon>
        <taxon>Pterygota</taxon>
        <taxon>Neoptera</taxon>
        <taxon>Polyneoptera</taxon>
        <taxon>Dictyoptera</taxon>
        <taxon>Blattodea</taxon>
        <taxon>Blattoidea</taxon>
        <taxon>Termitoidae</taxon>
        <taxon>Rhinotermitidae</taxon>
        <taxon>Coptotermes</taxon>
    </lineage>
</organism>
<proteinExistence type="predicted"/>
<dbReference type="InParanoid" id="A0A6L2PU66"/>
<dbReference type="PANTHER" id="PTHR47326:SF1">
    <property type="entry name" value="HTH PSQ-TYPE DOMAIN-CONTAINING PROTEIN"/>
    <property type="match status" value="1"/>
</dbReference>
<dbReference type="OrthoDB" id="8187225at2759"/>
<feature type="domain" description="DUF4817" evidence="1">
    <location>
        <begin position="18"/>
        <end position="58"/>
    </location>
</feature>
<evidence type="ECO:0000313" key="3">
    <source>
        <dbReference type="Proteomes" id="UP000502823"/>
    </source>
</evidence>
<dbReference type="GO" id="GO:0003676">
    <property type="term" value="F:nucleic acid binding"/>
    <property type="evidence" value="ECO:0007669"/>
    <property type="project" value="InterPro"/>
</dbReference>
<dbReference type="Proteomes" id="UP000502823">
    <property type="component" value="Unassembled WGS sequence"/>
</dbReference>
<protein>
    <recommendedName>
        <fullName evidence="1">DUF4817 domain-containing protein</fullName>
    </recommendedName>
</protein>
<dbReference type="EMBL" id="BLKM01000596">
    <property type="protein sequence ID" value="GFG36036.1"/>
    <property type="molecule type" value="Genomic_DNA"/>
</dbReference>
<dbReference type="PANTHER" id="PTHR47326">
    <property type="entry name" value="TRANSPOSABLE ELEMENT TC3 TRANSPOSASE-LIKE PROTEIN"/>
    <property type="match status" value="1"/>
</dbReference>
<comment type="caution">
    <text evidence="2">The sequence shown here is derived from an EMBL/GenBank/DDBJ whole genome shotgun (WGS) entry which is preliminary data.</text>
</comment>
<evidence type="ECO:0000259" key="1">
    <source>
        <dbReference type="Pfam" id="PF16087"/>
    </source>
</evidence>
<evidence type="ECO:0000313" key="2">
    <source>
        <dbReference type="EMBL" id="GFG36036.1"/>
    </source>
</evidence>
<keyword evidence="3" id="KW-1185">Reference proteome</keyword>
<accession>A0A6L2PU66</accession>
<dbReference type="InterPro" id="IPR032135">
    <property type="entry name" value="DUF4817"/>
</dbReference>
<name>A0A6L2PU66_COPFO</name>
<sequence length="167" mass="18898">MDRWGVTEGVCAVELFIRTGSITETQRGFRRELNQQEAPSPNAIRRWVRQWREKGSVTCKNPPGRPSSVRTPNNIARVLASVSRRVTGPYFCDDEGGKAITVISHRYTEMINEFLSPNLPPSNTLWFQQDGATARTARVISPFGDVPRPPRSPDLTAPDFFLWLIEK</sequence>
<dbReference type="AlphaFoldDB" id="A0A6L2PU66"/>